<dbReference type="AlphaFoldDB" id="F3YY20"/>
<evidence type="ECO:0000313" key="1">
    <source>
        <dbReference type="EMBL" id="EGJ51796.1"/>
    </source>
</evidence>
<proteinExistence type="predicted"/>
<evidence type="ECO:0000313" key="2">
    <source>
        <dbReference type="Proteomes" id="UP000007844"/>
    </source>
</evidence>
<accession>F3YY20</accession>
<sequence length="219" mass="23094">MAQNYTIDMFAPGNQVQIDMQNIEHNLECLRSQFFGLTAPANPLAGMPWYGAGGKDALRVRNADNTAWLAVLLGDAGHKTWVYRNEATPGWVVDDTVADVVLAVKGGTQAYNVSGGGQTGAWAISGLTIGSHTHGITADANHRHDIGSIKNPNTSTTGLGAGANYKNDGGFWENYAYYSSYAGSHSHGAATQAATPTISHAGTWRPSAAVGTLQYPDLT</sequence>
<gene>
    <name evidence="1" type="ORF">Desaf_3512</name>
</gene>
<dbReference type="EMBL" id="CP003221">
    <property type="protein sequence ID" value="EGJ51796.1"/>
    <property type="molecule type" value="Genomic_DNA"/>
</dbReference>
<dbReference type="RefSeq" id="WP_014261410.1">
    <property type="nucleotide sequence ID" value="NC_016629.1"/>
</dbReference>
<name>F3YY20_DESAF</name>
<organism evidence="1 2">
    <name type="scientific">Desulfocurvibacter africanus subsp. africanus str. Walvis Bay</name>
    <dbReference type="NCBI Taxonomy" id="690850"/>
    <lineage>
        <taxon>Bacteria</taxon>
        <taxon>Pseudomonadati</taxon>
        <taxon>Thermodesulfobacteriota</taxon>
        <taxon>Desulfovibrionia</taxon>
        <taxon>Desulfovibrionales</taxon>
        <taxon>Desulfovibrionaceae</taxon>
        <taxon>Desulfocurvibacter</taxon>
    </lineage>
</organism>
<reference evidence="1 2" key="1">
    <citation type="journal article" date="2011" name="J. Bacteriol.">
        <title>Genome sequence of the mercury-methylating and pleomorphic Desulfovibrio africanus Strain Walvis Bay.</title>
        <authorList>
            <person name="Brown S.D."/>
            <person name="Wall J.D."/>
            <person name="Kucken A.M."/>
            <person name="Gilmour C.C."/>
            <person name="Podar M."/>
            <person name="Brandt C.C."/>
            <person name="Teshima H."/>
            <person name="Detter J.C."/>
            <person name="Han C.S."/>
            <person name="Land M.L."/>
            <person name="Lucas S."/>
            <person name="Han J."/>
            <person name="Pennacchio L."/>
            <person name="Nolan M."/>
            <person name="Pitluck S."/>
            <person name="Woyke T."/>
            <person name="Goodwin L."/>
            <person name="Palumbo A.V."/>
            <person name="Elias D.A."/>
        </authorList>
    </citation>
    <scope>NUCLEOTIDE SEQUENCE [LARGE SCALE GENOMIC DNA]</scope>
    <source>
        <strain evidence="1 2">Walvis Bay</strain>
    </source>
</reference>
<protein>
    <submittedName>
        <fullName evidence="1">Uncharacterized protein</fullName>
    </submittedName>
</protein>
<keyword evidence="2" id="KW-1185">Reference proteome</keyword>
<dbReference type="HOGENOM" id="CLU_1259727_0_0_7"/>
<dbReference type="Proteomes" id="UP000007844">
    <property type="component" value="Chromosome"/>
</dbReference>
<dbReference type="STRING" id="690850.Desaf_3512"/>
<dbReference type="KEGG" id="daf:Desaf_3512"/>